<evidence type="ECO:0000313" key="2">
    <source>
        <dbReference type="Proteomes" id="UP001055879"/>
    </source>
</evidence>
<comment type="caution">
    <text evidence="1">The sequence shown here is derived from an EMBL/GenBank/DDBJ whole genome shotgun (WGS) entry which is preliminary data.</text>
</comment>
<protein>
    <submittedName>
        <fullName evidence="1">Uncharacterized protein</fullName>
    </submittedName>
</protein>
<name>A0ACB9C481_ARCLA</name>
<accession>A0ACB9C481</accession>
<organism evidence="1 2">
    <name type="scientific">Arctium lappa</name>
    <name type="common">Greater burdock</name>
    <name type="synonym">Lappa major</name>
    <dbReference type="NCBI Taxonomy" id="4217"/>
    <lineage>
        <taxon>Eukaryota</taxon>
        <taxon>Viridiplantae</taxon>
        <taxon>Streptophyta</taxon>
        <taxon>Embryophyta</taxon>
        <taxon>Tracheophyta</taxon>
        <taxon>Spermatophyta</taxon>
        <taxon>Magnoliopsida</taxon>
        <taxon>eudicotyledons</taxon>
        <taxon>Gunneridae</taxon>
        <taxon>Pentapetalae</taxon>
        <taxon>asterids</taxon>
        <taxon>campanulids</taxon>
        <taxon>Asterales</taxon>
        <taxon>Asteraceae</taxon>
        <taxon>Carduoideae</taxon>
        <taxon>Cardueae</taxon>
        <taxon>Arctiinae</taxon>
        <taxon>Arctium</taxon>
    </lineage>
</organism>
<keyword evidence="2" id="KW-1185">Reference proteome</keyword>
<proteinExistence type="predicted"/>
<evidence type="ECO:0000313" key="1">
    <source>
        <dbReference type="EMBL" id="KAI3729020.1"/>
    </source>
</evidence>
<sequence>MYDSFFFCFPSKSKLKCENDPQNPLLITKDDDYDSAAVQLHNPTAAMALLLRSWLNGRRLRYLIIALCLPLLIPIVCVSFPVLCAVEICFHFCRRKRCRLKSGPPPHDVEGGGQVVVVVEVNLLERYLDDQLGLALEFACEFDSGDDETDDFCSSRSDLLC</sequence>
<dbReference type="EMBL" id="CM042051">
    <property type="protein sequence ID" value="KAI3729020.1"/>
    <property type="molecule type" value="Genomic_DNA"/>
</dbReference>
<gene>
    <name evidence="1" type="ORF">L6452_17666</name>
</gene>
<reference evidence="1 2" key="2">
    <citation type="journal article" date="2022" name="Mol. Ecol. Resour.">
        <title>The genomes of chicory, endive, great burdock and yacon provide insights into Asteraceae paleo-polyploidization history and plant inulin production.</title>
        <authorList>
            <person name="Fan W."/>
            <person name="Wang S."/>
            <person name="Wang H."/>
            <person name="Wang A."/>
            <person name="Jiang F."/>
            <person name="Liu H."/>
            <person name="Zhao H."/>
            <person name="Xu D."/>
            <person name="Zhang Y."/>
        </authorList>
    </citation>
    <scope>NUCLEOTIDE SEQUENCE [LARGE SCALE GENOMIC DNA]</scope>
    <source>
        <strain evidence="2">cv. Niubang</strain>
    </source>
</reference>
<dbReference type="Proteomes" id="UP001055879">
    <property type="component" value="Linkage Group LG05"/>
</dbReference>
<reference evidence="2" key="1">
    <citation type="journal article" date="2022" name="Mol. Ecol. Resour.">
        <title>The genomes of chicory, endive, great burdock and yacon provide insights into Asteraceae palaeo-polyploidization history and plant inulin production.</title>
        <authorList>
            <person name="Fan W."/>
            <person name="Wang S."/>
            <person name="Wang H."/>
            <person name="Wang A."/>
            <person name="Jiang F."/>
            <person name="Liu H."/>
            <person name="Zhao H."/>
            <person name="Xu D."/>
            <person name="Zhang Y."/>
        </authorList>
    </citation>
    <scope>NUCLEOTIDE SEQUENCE [LARGE SCALE GENOMIC DNA]</scope>
    <source>
        <strain evidence="2">cv. Niubang</strain>
    </source>
</reference>